<dbReference type="SUPFAM" id="SSF53067">
    <property type="entry name" value="Actin-like ATPase domain"/>
    <property type="match status" value="1"/>
</dbReference>
<dbReference type="RefSeq" id="WP_114844782.1">
    <property type="nucleotide sequence ID" value="NZ_JBHSPE010000008.1"/>
</dbReference>
<dbReference type="Proteomes" id="UP000253782">
    <property type="component" value="Unassembled WGS sequence"/>
</dbReference>
<keyword evidence="1" id="KW-0808">Transferase</keyword>
<dbReference type="InterPro" id="IPR042258">
    <property type="entry name" value="DGOK_N"/>
</dbReference>
<reference evidence="1 2" key="1">
    <citation type="submission" date="2018-07" db="EMBL/GenBank/DDBJ databases">
        <title>Dyella tabacisoli L4-6T, whole genome shotgun sequence.</title>
        <authorList>
            <person name="Zhou X.-K."/>
            <person name="Li W.-J."/>
            <person name="Duan Y.-Q."/>
        </authorList>
    </citation>
    <scope>NUCLEOTIDE SEQUENCE [LARGE SCALE GENOMIC DNA]</scope>
    <source>
        <strain evidence="1 2">L4-6</strain>
    </source>
</reference>
<dbReference type="InterPro" id="IPR007729">
    <property type="entry name" value="DGOK"/>
</dbReference>
<dbReference type="AlphaFoldDB" id="A0A369UN12"/>
<dbReference type="InterPro" id="IPR043129">
    <property type="entry name" value="ATPase_NBD"/>
</dbReference>
<dbReference type="GO" id="GO:0034194">
    <property type="term" value="P:D-galactonate catabolic process"/>
    <property type="evidence" value="ECO:0007669"/>
    <property type="project" value="InterPro"/>
</dbReference>
<keyword evidence="1" id="KW-0418">Kinase</keyword>
<accession>A0A369UN12</accession>
<protein>
    <submittedName>
        <fullName evidence="1">2-keto-3-deoxy-galactonokinase</fullName>
    </submittedName>
</protein>
<dbReference type="CDD" id="cd24012">
    <property type="entry name" value="ASKHA_NBD_KDGal-kinase"/>
    <property type="match status" value="1"/>
</dbReference>
<gene>
    <name evidence="1" type="ORF">DVJ77_06960</name>
</gene>
<proteinExistence type="predicted"/>
<dbReference type="Gene3D" id="3.30.420.310">
    <property type="entry name" value="2-keto-3-deoxy-galactonokinase, C-terminal domain"/>
    <property type="match status" value="1"/>
</dbReference>
<dbReference type="Gene3D" id="3.30.420.300">
    <property type="entry name" value="2-keto-3-deoxy-galactonokinase, substrate binding domain"/>
    <property type="match status" value="1"/>
</dbReference>
<name>A0A369UN12_9GAMM</name>
<organism evidence="1 2">
    <name type="scientific">Dyella tabacisoli</name>
    <dbReference type="NCBI Taxonomy" id="2282381"/>
    <lineage>
        <taxon>Bacteria</taxon>
        <taxon>Pseudomonadati</taxon>
        <taxon>Pseudomonadota</taxon>
        <taxon>Gammaproteobacteria</taxon>
        <taxon>Lysobacterales</taxon>
        <taxon>Rhodanobacteraceae</taxon>
        <taxon>Dyella</taxon>
    </lineage>
</organism>
<dbReference type="GO" id="GO:0008671">
    <property type="term" value="F:2-dehydro-3-deoxygalactonokinase activity"/>
    <property type="evidence" value="ECO:0007669"/>
    <property type="project" value="InterPro"/>
</dbReference>
<dbReference type="Pfam" id="PF05035">
    <property type="entry name" value="DGOK"/>
    <property type="match status" value="1"/>
</dbReference>
<dbReference type="EMBL" id="QQAH01000006">
    <property type="protein sequence ID" value="RDD82162.1"/>
    <property type="molecule type" value="Genomic_DNA"/>
</dbReference>
<evidence type="ECO:0000313" key="2">
    <source>
        <dbReference type="Proteomes" id="UP000253782"/>
    </source>
</evidence>
<evidence type="ECO:0000313" key="1">
    <source>
        <dbReference type="EMBL" id="RDD82162.1"/>
    </source>
</evidence>
<sequence>MSALIGLDWGTSNLRAMLMDGSGKVLESRSRPWGIRQLPDGGYAGALAAITAGWPDLPRLAAGMVGSRNGWREVPYLNLPATVGDVALALHRGIDGASLAIVPGLRNPRGPDVMRGEETQVIGLIATHQALTATVVLPGTHSKWVSVRDGNMVDFRTMMTGELYGLLRQYSILGAGIATDTTAFDQPAFVDGVRSARDSGAAGALSRLFATRARMLDGALAPASVPDYLSGLLIGEEFRAMRAAELLTTDAPIWLIGDEALCARYRLAASEFSIIAAPAIHDTAAAGLWHLANAAGLLGSPLLNAFSVSGVRP</sequence>
<keyword evidence="2" id="KW-1185">Reference proteome</keyword>
<comment type="caution">
    <text evidence="1">The sequence shown here is derived from an EMBL/GenBank/DDBJ whole genome shotgun (WGS) entry which is preliminary data.</text>
</comment>
<dbReference type="InterPro" id="IPR042257">
    <property type="entry name" value="DGOK_C"/>
</dbReference>
<dbReference type="OrthoDB" id="256574at2"/>